<dbReference type="RefSeq" id="WP_252112536.1">
    <property type="nucleotide sequence ID" value="NZ_JAMSHT010000001.1"/>
</dbReference>
<feature type="transmembrane region" description="Helical" evidence="2">
    <location>
        <begin position="6"/>
        <end position="23"/>
    </location>
</feature>
<keyword evidence="2" id="KW-0812">Transmembrane</keyword>
<organism evidence="3 4">
    <name type="scientific">Sphingomicrobium sediminis</name>
    <dbReference type="NCBI Taxonomy" id="2950949"/>
    <lineage>
        <taxon>Bacteria</taxon>
        <taxon>Pseudomonadati</taxon>
        <taxon>Pseudomonadota</taxon>
        <taxon>Alphaproteobacteria</taxon>
        <taxon>Sphingomonadales</taxon>
        <taxon>Sphingomonadaceae</taxon>
        <taxon>Sphingomicrobium</taxon>
    </lineage>
</organism>
<dbReference type="Proteomes" id="UP001155128">
    <property type="component" value="Unassembled WGS sequence"/>
</dbReference>
<sequence length="100" mass="11420">MGTFEFIIAIIVVTSVGTWLSNWQRAKYGYPITDEFGNEVRREEGTRAEAHEARIEALEKRIRVLERIATDRGGQTADQIEALRDLDDLNTIEAGKREKI</sequence>
<evidence type="ECO:0000313" key="4">
    <source>
        <dbReference type="Proteomes" id="UP001155128"/>
    </source>
</evidence>
<name>A0A9X2EHQ2_9SPHN</name>
<feature type="coiled-coil region" evidence="1">
    <location>
        <begin position="41"/>
        <end position="68"/>
    </location>
</feature>
<comment type="caution">
    <text evidence="3">The sequence shown here is derived from an EMBL/GenBank/DDBJ whole genome shotgun (WGS) entry which is preliminary data.</text>
</comment>
<reference evidence="3" key="1">
    <citation type="submission" date="2022-06" db="EMBL/GenBank/DDBJ databases">
        <title>Sphingomicrobium sedimins sp. nov., a marine bacterium isolated from tidal flat.</title>
        <authorList>
            <person name="Kim C.-H."/>
            <person name="Yoo Y."/>
            <person name="Kim J.-J."/>
        </authorList>
    </citation>
    <scope>NUCLEOTIDE SEQUENCE</scope>
    <source>
        <strain evidence="3">GRR-S6-50</strain>
    </source>
</reference>
<keyword evidence="4" id="KW-1185">Reference proteome</keyword>
<evidence type="ECO:0008006" key="5">
    <source>
        <dbReference type="Google" id="ProtNLM"/>
    </source>
</evidence>
<keyword evidence="2" id="KW-0472">Membrane</keyword>
<evidence type="ECO:0000256" key="2">
    <source>
        <dbReference type="SAM" id="Phobius"/>
    </source>
</evidence>
<dbReference type="EMBL" id="JAMSHT010000001">
    <property type="protein sequence ID" value="MCM8556921.1"/>
    <property type="molecule type" value="Genomic_DNA"/>
</dbReference>
<proteinExistence type="predicted"/>
<evidence type="ECO:0000256" key="1">
    <source>
        <dbReference type="SAM" id="Coils"/>
    </source>
</evidence>
<accession>A0A9X2EHQ2</accession>
<evidence type="ECO:0000313" key="3">
    <source>
        <dbReference type="EMBL" id="MCM8556921.1"/>
    </source>
</evidence>
<gene>
    <name evidence="3" type="ORF">NDO55_03705</name>
</gene>
<dbReference type="AlphaFoldDB" id="A0A9X2EHQ2"/>
<keyword evidence="1" id="KW-0175">Coiled coil</keyword>
<keyword evidence="2" id="KW-1133">Transmembrane helix</keyword>
<protein>
    <recommendedName>
        <fullName evidence="5">Phage shock protein B</fullName>
    </recommendedName>
</protein>